<organism evidence="5 6">
    <name type="scientific">Thauera phenolivorans</name>
    <dbReference type="NCBI Taxonomy" id="1792543"/>
    <lineage>
        <taxon>Bacteria</taxon>
        <taxon>Pseudomonadati</taxon>
        <taxon>Pseudomonadota</taxon>
        <taxon>Betaproteobacteria</taxon>
        <taxon>Rhodocyclales</taxon>
        <taxon>Zoogloeaceae</taxon>
        <taxon>Thauera</taxon>
    </lineage>
</organism>
<dbReference type="InterPro" id="IPR008271">
    <property type="entry name" value="Ser/Thr_kinase_AS"/>
</dbReference>
<feature type="binding site" evidence="3">
    <location>
        <position position="38"/>
    </location>
    <ligand>
        <name>ATP</name>
        <dbReference type="ChEBI" id="CHEBI:30616"/>
    </ligand>
</feature>
<keyword evidence="1 3" id="KW-0547">Nucleotide-binding</keyword>
<dbReference type="InterPro" id="IPR000719">
    <property type="entry name" value="Prot_kinase_dom"/>
</dbReference>
<name>A0A7X7LU98_9RHOO</name>
<evidence type="ECO:0000256" key="1">
    <source>
        <dbReference type="ARBA" id="ARBA00022741"/>
    </source>
</evidence>
<dbReference type="PANTHER" id="PTHR24348:SF68">
    <property type="entry name" value="SERINE_THREONINE-PROTEIN KINASE ATG1C"/>
    <property type="match status" value="1"/>
</dbReference>
<dbReference type="InterPro" id="IPR011009">
    <property type="entry name" value="Kinase-like_dom_sf"/>
</dbReference>
<dbReference type="GO" id="GO:0005524">
    <property type="term" value="F:ATP binding"/>
    <property type="evidence" value="ECO:0007669"/>
    <property type="project" value="UniProtKB-UniRule"/>
</dbReference>
<dbReference type="PROSITE" id="PS00108">
    <property type="entry name" value="PROTEIN_KINASE_ST"/>
    <property type="match status" value="1"/>
</dbReference>
<keyword evidence="5" id="KW-0808">Transferase</keyword>
<dbReference type="SMART" id="SM00220">
    <property type="entry name" value="S_TKc"/>
    <property type="match status" value="1"/>
</dbReference>
<evidence type="ECO:0000313" key="6">
    <source>
        <dbReference type="Proteomes" id="UP000536534"/>
    </source>
</evidence>
<keyword evidence="2 3" id="KW-0067">ATP-binding</keyword>
<dbReference type="Proteomes" id="UP000536534">
    <property type="component" value="Unassembled WGS sequence"/>
</dbReference>
<evidence type="ECO:0000256" key="2">
    <source>
        <dbReference type="ARBA" id="ARBA00022840"/>
    </source>
</evidence>
<dbReference type="CDD" id="cd14014">
    <property type="entry name" value="STKc_PknB_like"/>
    <property type="match status" value="1"/>
</dbReference>
<dbReference type="EMBL" id="JAAYYV010000019">
    <property type="protein sequence ID" value="NLF52941.1"/>
    <property type="molecule type" value="Genomic_DNA"/>
</dbReference>
<evidence type="ECO:0000313" key="5">
    <source>
        <dbReference type="EMBL" id="NLF52941.1"/>
    </source>
</evidence>
<dbReference type="GO" id="GO:0005737">
    <property type="term" value="C:cytoplasm"/>
    <property type="evidence" value="ECO:0007669"/>
    <property type="project" value="TreeGrafter"/>
</dbReference>
<dbReference type="PROSITE" id="PS00107">
    <property type="entry name" value="PROTEIN_KINASE_ATP"/>
    <property type="match status" value="1"/>
</dbReference>
<dbReference type="Pfam" id="PF00069">
    <property type="entry name" value="Pkinase"/>
    <property type="match status" value="1"/>
</dbReference>
<dbReference type="InterPro" id="IPR017441">
    <property type="entry name" value="Protein_kinase_ATP_BS"/>
</dbReference>
<evidence type="ECO:0000259" key="4">
    <source>
        <dbReference type="PROSITE" id="PS50011"/>
    </source>
</evidence>
<dbReference type="PIRSF" id="PIRSF000654">
    <property type="entry name" value="Integrin-linked_kinase"/>
    <property type="match status" value="1"/>
</dbReference>
<dbReference type="SUPFAM" id="SSF56112">
    <property type="entry name" value="Protein kinase-like (PK-like)"/>
    <property type="match status" value="1"/>
</dbReference>
<dbReference type="Gene3D" id="1.10.510.10">
    <property type="entry name" value="Transferase(Phosphotransferase) domain 1"/>
    <property type="match status" value="1"/>
</dbReference>
<proteinExistence type="predicted"/>
<sequence>MAVQQLGKYELRRRIGEGATGTVHLAWDPFRRQAVAIKQLRRDVLRHPVHGRLNRRLLRNEASLAGRLVHPHIVQVHDAVIGDDEAYLVMDYVAGGTLADLVRPGALPALERLLEIVFKCSCALDFAFHQGVTHRDIKPANILLADAGGSDIRISDFGAALRSASDSTQIVGIGSPAYMSPQQVREMPVDHRSDIYSLGVVMFQLLTGRLPFESDNQYSLLYRIANETPPLPSELRRGIPPALDRIVRRAT</sequence>
<accession>A0A7X7LU98</accession>
<feature type="domain" description="Protein kinase" evidence="4">
    <location>
        <begin position="9"/>
        <end position="251"/>
    </location>
</feature>
<evidence type="ECO:0000256" key="3">
    <source>
        <dbReference type="PROSITE-ProRule" id="PRU10141"/>
    </source>
</evidence>
<dbReference type="GO" id="GO:0004674">
    <property type="term" value="F:protein serine/threonine kinase activity"/>
    <property type="evidence" value="ECO:0007669"/>
    <property type="project" value="UniProtKB-KW"/>
</dbReference>
<dbReference type="PROSITE" id="PS50011">
    <property type="entry name" value="PROTEIN_KINASE_DOM"/>
    <property type="match status" value="1"/>
</dbReference>
<feature type="non-terminal residue" evidence="5">
    <location>
        <position position="251"/>
    </location>
</feature>
<dbReference type="PANTHER" id="PTHR24348">
    <property type="entry name" value="SERINE/THREONINE-PROTEIN KINASE UNC-51-RELATED"/>
    <property type="match status" value="1"/>
</dbReference>
<protein>
    <submittedName>
        <fullName evidence="5">Serine/threonine protein kinase</fullName>
    </submittedName>
</protein>
<keyword evidence="5" id="KW-0723">Serine/threonine-protein kinase</keyword>
<dbReference type="InterPro" id="IPR045269">
    <property type="entry name" value="Atg1-like"/>
</dbReference>
<reference evidence="5 6" key="1">
    <citation type="journal article" date="2020" name="Biotechnol. Biofuels">
        <title>New insights from the biogas microbiome by comprehensive genome-resolved metagenomics of nearly 1600 species originating from multiple anaerobic digesters.</title>
        <authorList>
            <person name="Campanaro S."/>
            <person name="Treu L."/>
            <person name="Rodriguez-R L.M."/>
            <person name="Kovalovszki A."/>
            <person name="Ziels R.M."/>
            <person name="Maus I."/>
            <person name="Zhu X."/>
            <person name="Kougias P.G."/>
            <person name="Basile A."/>
            <person name="Luo G."/>
            <person name="Schluter A."/>
            <person name="Konstantinidis K.T."/>
            <person name="Angelidaki I."/>
        </authorList>
    </citation>
    <scope>NUCLEOTIDE SEQUENCE [LARGE SCALE GENOMIC DNA]</scope>
    <source>
        <strain evidence="5">AS06rmzACSIP_256</strain>
    </source>
</reference>
<comment type="caution">
    <text evidence="5">The sequence shown here is derived from an EMBL/GenBank/DDBJ whole genome shotgun (WGS) entry which is preliminary data.</text>
</comment>
<keyword evidence="5" id="KW-0418">Kinase</keyword>
<gene>
    <name evidence="5" type="ORF">GX576_00790</name>
</gene>
<dbReference type="AlphaFoldDB" id="A0A7X7LU98"/>